<dbReference type="OrthoDB" id="5211263at2759"/>
<feature type="transmembrane region" description="Helical" evidence="2">
    <location>
        <begin position="63"/>
        <end position="82"/>
    </location>
</feature>
<keyword evidence="4" id="KW-1185">Reference proteome</keyword>
<evidence type="ECO:0000256" key="1">
    <source>
        <dbReference type="SAM" id="MobiDB-lite"/>
    </source>
</evidence>
<feature type="transmembrane region" description="Helical" evidence="2">
    <location>
        <begin position="128"/>
        <end position="151"/>
    </location>
</feature>
<dbReference type="AlphaFoldDB" id="A0A162L027"/>
<dbReference type="Proteomes" id="UP000076881">
    <property type="component" value="Unassembled WGS sequence"/>
</dbReference>
<feature type="transmembrane region" description="Helical" evidence="2">
    <location>
        <begin position="21"/>
        <end position="43"/>
    </location>
</feature>
<sequence>MALHKSQAQFARAQWRLKLLAPIWVSQLLLTMAMMGLFAWRFGNTMRHHDDKVKAGKTPMIEYAWEVTNIAMSLVASICTFVDMARYYTESLTPWTMLFTHVIKATCAFAILALDIAVYITLSEEKYSLIGIALDGLLILLTGAMTTYAMLAYRRLSAYDDYAHPANVKGYGFSDYSTASNTTYLSANSRHSVKTGRLSIGSINEPINMDFLDTTPYHHQRDTQFDDYMAKRNSFNAPRETILGTGDVGRGPQAYSPPGDSPKGLSPQSRSPPFATGQVKALQRGPTIPRATSWASDHVLVAVPEEEAEMDHTNTDGVSLLSPDSSEMPGFDGPRVAQETDIPEPKWK</sequence>
<keyword evidence="2" id="KW-0812">Transmembrane</keyword>
<gene>
    <name evidence="3" type="ORF">LEL_01923</name>
</gene>
<protein>
    <submittedName>
        <fullName evidence="3">Uncharacterized protein</fullName>
    </submittedName>
</protein>
<organism evidence="3 4">
    <name type="scientific">Akanthomyces lecanii RCEF 1005</name>
    <dbReference type="NCBI Taxonomy" id="1081108"/>
    <lineage>
        <taxon>Eukaryota</taxon>
        <taxon>Fungi</taxon>
        <taxon>Dikarya</taxon>
        <taxon>Ascomycota</taxon>
        <taxon>Pezizomycotina</taxon>
        <taxon>Sordariomycetes</taxon>
        <taxon>Hypocreomycetidae</taxon>
        <taxon>Hypocreales</taxon>
        <taxon>Cordycipitaceae</taxon>
        <taxon>Akanthomyces</taxon>
        <taxon>Cordyceps confragosa</taxon>
    </lineage>
</organism>
<evidence type="ECO:0000313" key="4">
    <source>
        <dbReference type="Proteomes" id="UP000076881"/>
    </source>
</evidence>
<dbReference type="EMBL" id="AZHF01000001">
    <property type="protein sequence ID" value="OAA82378.1"/>
    <property type="molecule type" value="Genomic_DNA"/>
</dbReference>
<proteinExistence type="predicted"/>
<dbReference type="STRING" id="1081108.A0A162L027"/>
<accession>A0A162L027</accession>
<keyword evidence="2" id="KW-1133">Transmembrane helix</keyword>
<feature type="region of interest" description="Disordered" evidence="1">
    <location>
        <begin position="237"/>
        <end position="348"/>
    </location>
</feature>
<name>A0A162L027_CORDF</name>
<comment type="caution">
    <text evidence="3">The sequence shown here is derived from an EMBL/GenBank/DDBJ whole genome shotgun (WGS) entry which is preliminary data.</text>
</comment>
<reference evidence="3 4" key="1">
    <citation type="journal article" date="2016" name="Genome Biol. Evol.">
        <title>Divergent and convergent evolution of fungal pathogenicity.</title>
        <authorList>
            <person name="Shang Y."/>
            <person name="Xiao G."/>
            <person name="Zheng P."/>
            <person name="Cen K."/>
            <person name="Zhan S."/>
            <person name="Wang C."/>
        </authorList>
    </citation>
    <scope>NUCLEOTIDE SEQUENCE [LARGE SCALE GENOMIC DNA]</scope>
    <source>
        <strain evidence="3 4">RCEF 1005</strain>
    </source>
</reference>
<evidence type="ECO:0000313" key="3">
    <source>
        <dbReference type="EMBL" id="OAA82378.1"/>
    </source>
</evidence>
<evidence type="ECO:0000256" key="2">
    <source>
        <dbReference type="SAM" id="Phobius"/>
    </source>
</evidence>
<keyword evidence="2" id="KW-0472">Membrane</keyword>
<feature type="transmembrane region" description="Helical" evidence="2">
    <location>
        <begin position="102"/>
        <end position="122"/>
    </location>
</feature>